<feature type="transmembrane region" description="Helical" evidence="1">
    <location>
        <begin position="130"/>
        <end position="148"/>
    </location>
</feature>
<name>A0AB39BK09_9MICO</name>
<evidence type="ECO:0000313" key="2">
    <source>
        <dbReference type="EMBL" id="XDI06937.1"/>
    </source>
</evidence>
<feature type="transmembrane region" description="Helical" evidence="1">
    <location>
        <begin position="64"/>
        <end position="97"/>
    </location>
</feature>
<keyword evidence="1" id="KW-1133">Transmembrane helix</keyword>
<sequence length="224" mass="22108">MDDAWPCVLALLPLLHFGAVTLALAPLAPSGVGTVSLLPLLHLGLVTLPLAWADAQALRLPNALTMPGLVVTITVVVVVGDGLAGVSLVGVLAVTALGWRAGWLGLGDVKLLGWMAGASALTGTLDPVRLAAAAAASCALVLAALAGARSGARAGAGVGARRATGPERVAVVHAALARGRGGAGAGAGVGARRATGPERVTVRIPFGPALLAGFWFGVLLPFAR</sequence>
<dbReference type="AlphaFoldDB" id="A0AB39BK09"/>
<organism evidence="2">
    <name type="scientific">Herbiconiux sp. A18JL235</name>
    <dbReference type="NCBI Taxonomy" id="3152363"/>
    <lineage>
        <taxon>Bacteria</taxon>
        <taxon>Bacillati</taxon>
        <taxon>Actinomycetota</taxon>
        <taxon>Actinomycetes</taxon>
        <taxon>Micrococcales</taxon>
        <taxon>Microbacteriaceae</taxon>
        <taxon>Herbiconiux</taxon>
    </lineage>
</organism>
<keyword evidence="1" id="KW-0812">Transmembrane</keyword>
<gene>
    <name evidence="2" type="ORF">ABFY20_07490</name>
</gene>
<feature type="transmembrane region" description="Helical" evidence="1">
    <location>
        <begin position="202"/>
        <end position="223"/>
    </location>
</feature>
<protein>
    <recommendedName>
        <fullName evidence="3">Prepilin type IV endopeptidase peptidase domain-containing protein</fullName>
    </recommendedName>
</protein>
<evidence type="ECO:0008006" key="3">
    <source>
        <dbReference type="Google" id="ProtNLM"/>
    </source>
</evidence>
<accession>A0AB39BK09</accession>
<evidence type="ECO:0000256" key="1">
    <source>
        <dbReference type="SAM" id="Phobius"/>
    </source>
</evidence>
<dbReference type="EMBL" id="CP162511">
    <property type="protein sequence ID" value="XDI06937.1"/>
    <property type="molecule type" value="Genomic_DNA"/>
</dbReference>
<reference evidence="2" key="1">
    <citation type="submission" date="2024-05" db="EMBL/GenBank/DDBJ databases">
        <title>Herbiconiux sp. A18JL235.</title>
        <authorList>
            <person name="Zhang G."/>
        </authorList>
    </citation>
    <scope>NUCLEOTIDE SEQUENCE</scope>
    <source>
        <strain evidence="2">A18JL235</strain>
    </source>
</reference>
<keyword evidence="1" id="KW-0472">Membrane</keyword>
<proteinExistence type="predicted"/>
<feature type="transmembrane region" description="Helical" evidence="1">
    <location>
        <begin position="33"/>
        <end position="52"/>
    </location>
</feature>
<dbReference type="RefSeq" id="WP_368499316.1">
    <property type="nucleotide sequence ID" value="NZ_CP162511.1"/>
</dbReference>